<dbReference type="PATRIC" id="fig|761659.10.peg.2549"/>
<evidence type="ECO:0000313" key="7">
    <source>
        <dbReference type="Proteomes" id="UP000000933"/>
    </source>
</evidence>
<comment type="subunit">
    <text evidence="3">Heptamer of 7 subunits arranged in a ring. Interacts with the chaperonin GroEL.</text>
</comment>
<dbReference type="Gene3D" id="2.30.33.40">
    <property type="entry name" value="GroES chaperonin"/>
    <property type="match status" value="1"/>
</dbReference>
<dbReference type="KEGG" id="srm:SRM_02344"/>
<dbReference type="PRINTS" id="PR00297">
    <property type="entry name" value="CHAPERONIN10"/>
</dbReference>
<comment type="subcellular location">
    <subcellularLocation>
        <location evidence="3">Cytoplasm</location>
    </subcellularLocation>
</comment>
<dbReference type="InterPro" id="IPR011032">
    <property type="entry name" value="GroES-like_sf"/>
</dbReference>
<dbReference type="Pfam" id="PF00166">
    <property type="entry name" value="Cpn10"/>
    <property type="match status" value="1"/>
</dbReference>
<dbReference type="Proteomes" id="UP000000933">
    <property type="component" value="Chromosome"/>
</dbReference>
<evidence type="ECO:0000256" key="2">
    <source>
        <dbReference type="ARBA" id="ARBA00023186"/>
    </source>
</evidence>
<dbReference type="GO" id="GO:0005737">
    <property type="term" value="C:cytoplasm"/>
    <property type="evidence" value="ECO:0007669"/>
    <property type="project" value="UniProtKB-SubCell"/>
</dbReference>
<dbReference type="AlphaFoldDB" id="D5HB60"/>
<dbReference type="FunFam" id="2.30.33.40:FF:000001">
    <property type="entry name" value="10 kDa chaperonin"/>
    <property type="match status" value="1"/>
</dbReference>
<comment type="similarity">
    <text evidence="1 3 4">Belongs to the GroES chaperonin family.</text>
</comment>
<dbReference type="NCBIfam" id="NF001533">
    <property type="entry name" value="PRK00364.2-4"/>
    <property type="match status" value="1"/>
</dbReference>
<dbReference type="NCBIfam" id="NF001531">
    <property type="entry name" value="PRK00364.2-2"/>
    <property type="match status" value="1"/>
</dbReference>
<dbReference type="SUPFAM" id="SSF50129">
    <property type="entry name" value="GroES-like"/>
    <property type="match status" value="1"/>
</dbReference>
<dbReference type="EMBL" id="FP565814">
    <property type="protein sequence ID" value="CBH25265.1"/>
    <property type="molecule type" value="Genomic_DNA"/>
</dbReference>
<gene>
    <name evidence="3 6" type="primary">groS</name>
    <name evidence="3" type="synonym">groES</name>
    <name evidence="6" type="ordered locus">SRM_02344</name>
</gene>
<accession>D5HB60</accession>
<comment type="function">
    <text evidence="3 4">Together with the chaperonin GroEL, plays an essential role in assisting protein folding. The GroEL-GroES system forms a nano-cage that allows encapsulation of the non-native substrate proteins and provides a physical environment optimized to promote and accelerate protein folding. GroES binds to the apical surface of the GroEL ring, thereby capping the opening of the GroEL channel.</text>
</comment>
<dbReference type="GO" id="GO:0051082">
    <property type="term" value="F:unfolded protein binding"/>
    <property type="evidence" value="ECO:0007669"/>
    <property type="project" value="TreeGrafter"/>
</dbReference>
<sequence>MSDNSLRSLIHTSLTRHSEQIMTSIKPLGDRVVVQPKPAEEKTESGLYIPDSAKEKPQEGTVVATGPGRVEDGTRIEMTVEEGDDVLYGKYAGTEVTLDGDEYLIMRESDIFGVVEG</sequence>
<proteinExistence type="inferred from homology"/>
<evidence type="ECO:0000256" key="5">
    <source>
        <dbReference type="SAM" id="MobiDB-lite"/>
    </source>
</evidence>
<name>D5HB60_SALRM</name>
<protein>
    <recommendedName>
        <fullName evidence="3">Co-chaperonin GroES</fullName>
    </recommendedName>
    <alternativeName>
        <fullName evidence="3">10 kDa chaperonin</fullName>
    </alternativeName>
    <alternativeName>
        <fullName evidence="3">Chaperonin-10</fullName>
        <shortName evidence="3">Cpn10</shortName>
    </alternativeName>
</protein>
<evidence type="ECO:0000256" key="1">
    <source>
        <dbReference type="ARBA" id="ARBA00006975"/>
    </source>
</evidence>
<dbReference type="GO" id="GO:0005524">
    <property type="term" value="F:ATP binding"/>
    <property type="evidence" value="ECO:0007669"/>
    <property type="project" value="InterPro"/>
</dbReference>
<dbReference type="GO" id="GO:0046872">
    <property type="term" value="F:metal ion binding"/>
    <property type="evidence" value="ECO:0007669"/>
    <property type="project" value="TreeGrafter"/>
</dbReference>
<reference evidence="6 7" key="1">
    <citation type="journal article" date="2010" name="ISME J.">
        <title>Fine-scale evolution: genomic, phenotypic and ecological differentiation in two coexisting Salinibacter ruber strains.</title>
        <authorList>
            <person name="Pena A."/>
            <person name="Teeling H."/>
            <person name="Huerta-Cepas J."/>
            <person name="Santos F."/>
            <person name="Yarza P."/>
            <person name="Brito-Echeverria J."/>
            <person name="Lucio M."/>
            <person name="Schmitt-Kopplin P."/>
            <person name="Meseguer I."/>
            <person name="Schenowitz C."/>
            <person name="Dossat C."/>
            <person name="Barbe V."/>
            <person name="Dopazo J."/>
            <person name="Rossello-Mora R."/>
            <person name="Schuler M."/>
            <person name="Glockner F.O."/>
            <person name="Amann R."/>
            <person name="Gabaldon T."/>
            <person name="Anton J."/>
        </authorList>
    </citation>
    <scope>NUCLEOTIDE SEQUENCE [LARGE SCALE GENOMIC DNA]</scope>
    <source>
        <strain evidence="6 7">M8</strain>
    </source>
</reference>
<evidence type="ECO:0000313" key="6">
    <source>
        <dbReference type="EMBL" id="CBH25265.1"/>
    </source>
</evidence>
<evidence type="ECO:0000256" key="3">
    <source>
        <dbReference type="HAMAP-Rule" id="MF_00580"/>
    </source>
</evidence>
<evidence type="ECO:0000256" key="4">
    <source>
        <dbReference type="RuleBase" id="RU000535"/>
    </source>
</evidence>
<feature type="region of interest" description="Disordered" evidence="5">
    <location>
        <begin position="37"/>
        <end position="69"/>
    </location>
</feature>
<organism evidence="6 7">
    <name type="scientific">Salinibacter ruber (strain M8)</name>
    <dbReference type="NCBI Taxonomy" id="761659"/>
    <lineage>
        <taxon>Bacteria</taxon>
        <taxon>Pseudomonadati</taxon>
        <taxon>Rhodothermota</taxon>
        <taxon>Rhodothermia</taxon>
        <taxon>Rhodothermales</taxon>
        <taxon>Salinibacteraceae</taxon>
        <taxon>Salinibacter</taxon>
    </lineage>
</organism>
<dbReference type="HOGENOM" id="CLU_132825_1_0_10"/>
<dbReference type="PANTHER" id="PTHR10772">
    <property type="entry name" value="10 KDA HEAT SHOCK PROTEIN"/>
    <property type="match status" value="1"/>
</dbReference>
<dbReference type="PANTHER" id="PTHR10772:SF58">
    <property type="entry name" value="CO-CHAPERONIN GROES"/>
    <property type="match status" value="1"/>
</dbReference>
<dbReference type="NCBIfam" id="NF001534">
    <property type="entry name" value="PRK00364.2-5"/>
    <property type="match status" value="1"/>
</dbReference>
<dbReference type="GO" id="GO:0044183">
    <property type="term" value="F:protein folding chaperone"/>
    <property type="evidence" value="ECO:0007669"/>
    <property type="project" value="InterPro"/>
</dbReference>
<reference evidence="7" key="2">
    <citation type="submission" date="2010-04" db="EMBL/GenBank/DDBJ databases">
        <title>Genome sequence of Salinibacter ruber M8.</title>
        <authorList>
            <consortium name="Genoscope"/>
        </authorList>
    </citation>
    <scope>NUCLEOTIDE SEQUENCE [LARGE SCALE GENOMIC DNA]</scope>
    <source>
        <strain evidence="7">M8</strain>
    </source>
</reference>
<dbReference type="CDD" id="cd00320">
    <property type="entry name" value="cpn10"/>
    <property type="match status" value="1"/>
</dbReference>
<dbReference type="HAMAP" id="MF_00580">
    <property type="entry name" value="CH10"/>
    <property type="match status" value="1"/>
</dbReference>
<dbReference type="InterPro" id="IPR018369">
    <property type="entry name" value="Chaprnonin_Cpn10_CS"/>
</dbReference>
<dbReference type="GO" id="GO:0051087">
    <property type="term" value="F:protein-folding chaperone binding"/>
    <property type="evidence" value="ECO:0007669"/>
    <property type="project" value="TreeGrafter"/>
</dbReference>
<keyword evidence="3" id="KW-0963">Cytoplasm</keyword>
<dbReference type="PROSITE" id="PS00681">
    <property type="entry name" value="CHAPERONINS_CPN10"/>
    <property type="match status" value="1"/>
</dbReference>
<dbReference type="SMART" id="SM00883">
    <property type="entry name" value="Cpn10"/>
    <property type="match status" value="1"/>
</dbReference>
<dbReference type="InterPro" id="IPR037124">
    <property type="entry name" value="Chaperonin_GroES_sf"/>
</dbReference>
<keyword evidence="2 3" id="KW-0143">Chaperone</keyword>
<dbReference type="InterPro" id="IPR020818">
    <property type="entry name" value="Chaperonin_GroES"/>
</dbReference>